<proteinExistence type="predicted"/>
<sequence length="192" mass="21405">MGGTRQAVVNVEGTICYWDGSCVATAMKLCGTYIDRECDEPELRVSRKVQVSRGALGKGVAEPRRCRTIWPLLYYLPSLICFDMLAHCHGANGLEVLPPYRHGGNDSSNLVDALWLFYVRQTACSGKVSRRSFCGHSKRFYGPEHSLELSVHTASEVYRMHCLNAFGRVTAVLPEAVPLYVRQLTGLLVHRS</sequence>
<reference evidence="1" key="1">
    <citation type="journal article" date="2020" name="Stud. Mycol.">
        <title>101 Dothideomycetes genomes: a test case for predicting lifestyles and emergence of pathogens.</title>
        <authorList>
            <person name="Haridas S."/>
            <person name="Albert R."/>
            <person name="Binder M."/>
            <person name="Bloem J."/>
            <person name="Labutti K."/>
            <person name="Salamov A."/>
            <person name="Andreopoulos B."/>
            <person name="Baker S."/>
            <person name="Barry K."/>
            <person name="Bills G."/>
            <person name="Bluhm B."/>
            <person name="Cannon C."/>
            <person name="Castanera R."/>
            <person name="Culley D."/>
            <person name="Daum C."/>
            <person name="Ezra D."/>
            <person name="Gonzalez J."/>
            <person name="Henrissat B."/>
            <person name="Kuo A."/>
            <person name="Liang C."/>
            <person name="Lipzen A."/>
            <person name="Lutzoni F."/>
            <person name="Magnuson J."/>
            <person name="Mondo S."/>
            <person name="Nolan M."/>
            <person name="Ohm R."/>
            <person name="Pangilinan J."/>
            <person name="Park H.-J."/>
            <person name="Ramirez L."/>
            <person name="Alfaro M."/>
            <person name="Sun H."/>
            <person name="Tritt A."/>
            <person name="Yoshinaga Y."/>
            <person name="Zwiers L.-H."/>
            <person name="Turgeon B."/>
            <person name="Goodwin S."/>
            <person name="Spatafora J."/>
            <person name="Crous P."/>
            <person name="Grigoriev I."/>
        </authorList>
    </citation>
    <scope>NUCLEOTIDE SEQUENCE</scope>
    <source>
        <strain evidence="1">CBS 262.69</strain>
    </source>
</reference>
<protein>
    <submittedName>
        <fullName evidence="1">Uncharacterized protein</fullName>
    </submittedName>
</protein>
<dbReference type="EMBL" id="ML996690">
    <property type="protein sequence ID" value="KAF2403243.1"/>
    <property type="molecule type" value="Genomic_DNA"/>
</dbReference>
<keyword evidence="2" id="KW-1185">Reference proteome</keyword>
<dbReference type="AlphaFoldDB" id="A0A6G1I4L4"/>
<name>A0A6G1I4L4_9PEZI</name>
<organism evidence="1 2">
    <name type="scientific">Trichodelitschia bisporula</name>
    <dbReference type="NCBI Taxonomy" id="703511"/>
    <lineage>
        <taxon>Eukaryota</taxon>
        <taxon>Fungi</taxon>
        <taxon>Dikarya</taxon>
        <taxon>Ascomycota</taxon>
        <taxon>Pezizomycotina</taxon>
        <taxon>Dothideomycetes</taxon>
        <taxon>Dothideomycetes incertae sedis</taxon>
        <taxon>Phaeotrichales</taxon>
        <taxon>Phaeotrichaceae</taxon>
        <taxon>Trichodelitschia</taxon>
    </lineage>
</organism>
<evidence type="ECO:0000313" key="2">
    <source>
        <dbReference type="Proteomes" id="UP000799640"/>
    </source>
</evidence>
<dbReference type="Proteomes" id="UP000799640">
    <property type="component" value="Unassembled WGS sequence"/>
</dbReference>
<gene>
    <name evidence="1" type="ORF">EJ06DRAFT_324045</name>
</gene>
<accession>A0A6G1I4L4</accession>
<evidence type="ECO:0000313" key="1">
    <source>
        <dbReference type="EMBL" id="KAF2403243.1"/>
    </source>
</evidence>